<name>A0A0G1EQY6_9BACT</name>
<dbReference type="STRING" id="1618436.UV59_C0007G0044"/>
<dbReference type="EMBL" id="LCFB01000007">
    <property type="protein sequence ID" value="KKS85461.1"/>
    <property type="molecule type" value="Genomic_DNA"/>
</dbReference>
<proteinExistence type="predicted"/>
<evidence type="ECO:0000313" key="1">
    <source>
        <dbReference type="EMBL" id="KKS85461.1"/>
    </source>
</evidence>
<dbReference type="InterPro" id="IPR027981">
    <property type="entry name" value="DUF4446"/>
</dbReference>
<protein>
    <recommendedName>
        <fullName evidence="3">DUF4446 domain-containing protein</fullName>
    </recommendedName>
</protein>
<reference evidence="1 2" key="1">
    <citation type="journal article" date="2015" name="Nature">
        <title>rRNA introns, odd ribosomes, and small enigmatic genomes across a large radiation of phyla.</title>
        <authorList>
            <person name="Brown C.T."/>
            <person name="Hug L.A."/>
            <person name="Thomas B.C."/>
            <person name="Sharon I."/>
            <person name="Castelle C.J."/>
            <person name="Singh A."/>
            <person name="Wilkins M.J."/>
            <person name="Williams K.H."/>
            <person name="Banfield J.F."/>
        </authorList>
    </citation>
    <scope>NUCLEOTIDE SEQUENCE [LARGE SCALE GENOMIC DNA]</scope>
</reference>
<gene>
    <name evidence="1" type="ORF">UV59_C0007G0044</name>
</gene>
<organism evidence="1 2">
    <name type="scientific">Candidatus Gottesmanbacteria bacterium GW2011_GWA1_43_11</name>
    <dbReference type="NCBI Taxonomy" id="1618436"/>
    <lineage>
        <taxon>Bacteria</taxon>
        <taxon>Candidatus Gottesmaniibacteriota</taxon>
    </lineage>
</organism>
<evidence type="ECO:0008006" key="3">
    <source>
        <dbReference type="Google" id="ProtNLM"/>
    </source>
</evidence>
<dbReference type="Proteomes" id="UP000034543">
    <property type="component" value="Unassembled WGS sequence"/>
</dbReference>
<accession>A0A0G1EQY6</accession>
<comment type="caution">
    <text evidence="1">The sequence shown here is derived from an EMBL/GenBank/DDBJ whole genome shotgun (WGS) entry which is preliminary data.</text>
</comment>
<sequence length="148" mass="16661">MGELIFLIAGFLWLATLSFVILRAIKNYNELTQGVSDNTLSEVLNKFIAEQKTIRKDHAQVLGEISELKKDSLKFIQKIGLVRFNPFSDTGGDQSFVIALLDNKNSGIVITSLYARTGTRWYVKKIEAGKSIQYELSNEEKEAIKKST</sequence>
<dbReference type="Pfam" id="PF14584">
    <property type="entry name" value="DUF4446"/>
    <property type="match status" value="1"/>
</dbReference>
<evidence type="ECO:0000313" key="2">
    <source>
        <dbReference type="Proteomes" id="UP000034543"/>
    </source>
</evidence>
<dbReference type="AlphaFoldDB" id="A0A0G1EQY6"/>